<sequence>MEMHFTARGSNFPIEGLWSLTKHDDKKFQGELFGICNLFRDLSDKLFTSEIIEMHGEHEKDKTSEATGIREIVDTDLFGTQEKMKSPTAAIGDENQTLADCGIVYAHRNEDVVNMKTQEHNEKDDSTIEECVQILSEGLRSKKRIKPMGRAKFCSVEDQKRKEFSRVASSVGMNDLEFSRWLLSISPLQRQQVLDSHTKKISIPSVS</sequence>
<reference evidence="1" key="2">
    <citation type="submission" date="2025-09" db="UniProtKB">
        <authorList>
            <consortium name="EnsemblPlants"/>
        </authorList>
    </citation>
    <scope>IDENTIFICATION</scope>
</reference>
<dbReference type="EnsemblPlants" id="AVESA.00010b.r2.4AG0576370.1">
    <property type="protein sequence ID" value="AVESA.00010b.r2.4AG0576370.1.CDS"/>
    <property type="gene ID" value="AVESA.00010b.r2.4AG0576370"/>
</dbReference>
<evidence type="ECO:0000313" key="2">
    <source>
        <dbReference type="Proteomes" id="UP001732700"/>
    </source>
</evidence>
<evidence type="ECO:0000313" key="1">
    <source>
        <dbReference type="EnsemblPlants" id="AVESA.00010b.r2.4AG0576370.1.CDS"/>
    </source>
</evidence>
<reference evidence="1" key="1">
    <citation type="submission" date="2021-05" db="EMBL/GenBank/DDBJ databases">
        <authorList>
            <person name="Scholz U."/>
            <person name="Mascher M."/>
            <person name="Fiebig A."/>
        </authorList>
    </citation>
    <scope>NUCLEOTIDE SEQUENCE [LARGE SCALE GENOMIC DNA]</scope>
</reference>
<name>A0ACD5W6U0_AVESA</name>
<dbReference type="Proteomes" id="UP001732700">
    <property type="component" value="Chromosome 4A"/>
</dbReference>
<protein>
    <submittedName>
        <fullName evidence="1">Uncharacterized protein</fullName>
    </submittedName>
</protein>
<organism evidence="1 2">
    <name type="scientific">Avena sativa</name>
    <name type="common">Oat</name>
    <dbReference type="NCBI Taxonomy" id="4498"/>
    <lineage>
        <taxon>Eukaryota</taxon>
        <taxon>Viridiplantae</taxon>
        <taxon>Streptophyta</taxon>
        <taxon>Embryophyta</taxon>
        <taxon>Tracheophyta</taxon>
        <taxon>Spermatophyta</taxon>
        <taxon>Magnoliopsida</taxon>
        <taxon>Liliopsida</taxon>
        <taxon>Poales</taxon>
        <taxon>Poaceae</taxon>
        <taxon>BOP clade</taxon>
        <taxon>Pooideae</taxon>
        <taxon>Poodae</taxon>
        <taxon>Poeae</taxon>
        <taxon>Poeae Chloroplast Group 1 (Aveneae type)</taxon>
        <taxon>Aveninae</taxon>
        <taxon>Avena</taxon>
    </lineage>
</organism>
<accession>A0ACD5W6U0</accession>
<keyword evidence="2" id="KW-1185">Reference proteome</keyword>
<proteinExistence type="predicted"/>